<evidence type="ECO:0000313" key="4">
    <source>
        <dbReference type="Proteomes" id="UP000800981"/>
    </source>
</evidence>
<evidence type="ECO:0000313" key="3">
    <source>
        <dbReference type="EMBL" id="NHC15879.1"/>
    </source>
</evidence>
<feature type="compositionally biased region" description="Low complexity" evidence="1">
    <location>
        <begin position="40"/>
        <end position="49"/>
    </location>
</feature>
<name>A0ABX0H1H6_9ACTN</name>
<evidence type="ECO:0008006" key="5">
    <source>
        <dbReference type="Google" id="ProtNLM"/>
    </source>
</evidence>
<feature type="region of interest" description="Disordered" evidence="1">
    <location>
        <begin position="40"/>
        <end position="69"/>
    </location>
</feature>
<protein>
    <recommendedName>
        <fullName evidence="5">Lysyl oxidase</fullName>
    </recommendedName>
</protein>
<feature type="signal peptide" evidence="2">
    <location>
        <begin position="1"/>
        <end position="23"/>
    </location>
</feature>
<gene>
    <name evidence="3" type="ORF">G9H71_19025</name>
</gene>
<comment type="caution">
    <text evidence="3">The sequence shown here is derived from an EMBL/GenBank/DDBJ whole genome shotgun (WGS) entry which is preliminary data.</text>
</comment>
<keyword evidence="4" id="KW-1185">Reference proteome</keyword>
<dbReference type="EMBL" id="JAANNP010000065">
    <property type="protein sequence ID" value="NHC15879.1"/>
    <property type="molecule type" value="Genomic_DNA"/>
</dbReference>
<dbReference type="RefSeq" id="WP_166284363.1">
    <property type="nucleotide sequence ID" value="NZ_JAANNP010000065.1"/>
</dbReference>
<accession>A0ABX0H1H6</accession>
<keyword evidence="2" id="KW-0732">Signal</keyword>
<sequence length="297" mass="31404">MNTRSRLFGICAGAAAVAGVATAGVLVSASGSSELRPVSARTASAAASPSPTPSPSVPAAAGPRPLLPNMRSLPAEDVYVRRSGDQRLLRFSAALANVGDGPMEVRPGSRGSCRAGQIFASQVVYQDVDRNFRFTRGIDVNRVRAGGGCMLDHPTHDHWHLDAMARYALVDPATGRTVVAADKVSFCLRDNRRVAGATGRPEARHYGTCGRTREQGVAVGWADVYGHYLPGQALRLPARLRDGGYCLLLEADPDDLLLETDEDDNAAVLAIRIVDGDRVGKGSPALCRSVLSTMRTG</sequence>
<evidence type="ECO:0000256" key="2">
    <source>
        <dbReference type="SAM" id="SignalP"/>
    </source>
</evidence>
<dbReference type="Pfam" id="PF01186">
    <property type="entry name" value="Lysyl_oxidase"/>
    <property type="match status" value="1"/>
</dbReference>
<proteinExistence type="predicted"/>
<organism evidence="3 4">
    <name type="scientific">Motilibacter deserti</name>
    <dbReference type="NCBI Taxonomy" id="2714956"/>
    <lineage>
        <taxon>Bacteria</taxon>
        <taxon>Bacillati</taxon>
        <taxon>Actinomycetota</taxon>
        <taxon>Actinomycetes</taxon>
        <taxon>Motilibacterales</taxon>
        <taxon>Motilibacteraceae</taxon>
        <taxon>Motilibacter</taxon>
    </lineage>
</organism>
<dbReference type="Proteomes" id="UP000800981">
    <property type="component" value="Unassembled WGS sequence"/>
</dbReference>
<evidence type="ECO:0000256" key="1">
    <source>
        <dbReference type="SAM" id="MobiDB-lite"/>
    </source>
</evidence>
<reference evidence="3 4" key="1">
    <citation type="submission" date="2020-03" db="EMBL/GenBank/DDBJ databases">
        <title>Two novel Motilibacter sp.</title>
        <authorList>
            <person name="Liu S."/>
        </authorList>
    </citation>
    <scope>NUCLEOTIDE SEQUENCE [LARGE SCALE GENOMIC DNA]</scope>
    <source>
        <strain evidence="3 4">E257</strain>
    </source>
</reference>
<dbReference type="InterPro" id="IPR001695">
    <property type="entry name" value="Lysyl_oxidase"/>
</dbReference>
<feature type="chain" id="PRO_5045696224" description="Lysyl oxidase" evidence="2">
    <location>
        <begin position="24"/>
        <end position="297"/>
    </location>
</feature>